<dbReference type="AlphaFoldDB" id="A0AAV7PFP7"/>
<protein>
    <submittedName>
        <fullName evidence="2">Uncharacterized protein</fullName>
    </submittedName>
</protein>
<evidence type="ECO:0000313" key="2">
    <source>
        <dbReference type="EMBL" id="KAJ1125920.1"/>
    </source>
</evidence>
<name>A0AAV7PFP7_PLEWA</name>
<evidence type="ECO:0000256" key="1">
    <source>
        <dbReference type="SAM" id="MobiDB-lite"/>
    </source>
</evidence>
<evidence type="ECO:0000313" key="3">
    <source>
        <dbReference type="Proteomes" id="UP001066276"/>
    </source>
</evidence>
<gene>
    <name evidence="2" type="ORF">NDU88_004335</name>
</gene>
<organism evidence="2 3">
    <name type="scientific">Pleurodeles waltl</name>
    <name type="common">Iberian ribbed newt</name>
    <dbReference type="NCBI Taxonomy" id="8319"/>
    <lineage>
        <taxon>Eukaryota</taxon>
        <taxon>Metazoa</taxon>
        <taxon>Chordata</taxon>
        <taxon>Craniata</taxon>
        <taxon>Vertebrata</taxon>
        <taxon>Euteleostomi</taxon>
        <taxon>Amphibia</taxon>
        <taxon>Batrachia</taxon>
        <taxon>Caudata</taxon>
        <taxon>Salamandroidea</taxon>
        <taxon>Salamandridae</taxon>
        <taxon>Pleurodelinae</taxon>
        <taxon>Pleurodeles</taxon>
    </lineage>
</organism>
<reference evidence="2" key="1">
    <citation type="journal article" date="2022" name="bioRxiv">
        <title>Sequencing and chromosome-scale assembly of the giantPleurodeles waltlgenome.</title>
        <authorList>
            <person name="Brown T."/>
            <person name="Elewa A."/>
            <person name="Iarovenko S."/>
            <person name="Subramanian E."/>
            <person name="Araus A.J."/>
            <person name="Petzold A."/>
            <person name="Susuki M."/>
            <person name="Suzuki K.-i.T."/>
            <person name="Hayashi T."/>
            <person name="Toyoda A."/>
            <person name="Oliveira C."/>
            <person name="Osipova E."/>
            <person name="Leigh N.D."/>
            <person name="Simon A."/>
            <person name="Yun M.H."/>
        </authorList>
    </citation>
    <scope>NUCLEOTIDE SEQUENCE</scope>
    <source>
        <strain evidence="2">20211129_DDA</strain>
        <tissue evidence="2">Liver</tissue>
    </source>
</reference>
<sequence>MTKRVNLQRGHTKQRNKRTGDTKLQTEHGILNQIVLNLHLNRLSKEWRAPRVRQNWDGRAGVQRPATDNDGADNGRGIGIFPGCRGGQTDNAAANAWARDLEGHDKSRQGTGAEAFQHGPSSCTSIYAAEKSRENFQCNNLFTSLDFTKDQDKLLSSLNTTLTVVTNTLTWQPNKPEIEMDIIQAIALAIAKM</sequence>
<dbReference type="Proteomes" id="UP001066276">
    <property type="component" value="Chromosome 7"/>
</dbReference>
<accession>A0AAV7PFP7</accession>
<keyword evidence="3" id="KW-1185">Reference proteome</keyword>
<dbReference type="EMBL" id="JANPWB010000011">
    <property type="protein sequence ID" value="KAJ1125920.1"/>
    <property type="molecule type" value="Genomic_DNA"/>
</dbReference>
<comment type="caution">
    <text evidence="2">The sequence shown here is derived from an EMBL/GenBank/DDBJ whole genome shotgun (WGS) entry which is preliminary data.</text>
</comment>
<feature type="region of interest" description="Disordered" evidence="1">
    <location>
        <begin position="1"/>
        <end position="22"/>
    </location>
</feature>
<proteinExistence type="predicted"/>
<feature type="region of interest" description="Disordered" evidence="1">
    <location>
        <begin position="56"/>
        <end position="79"/>
    </location>
</feature>